<dbReference type="InterPro" id="IPR022203">
    <property type="entry name" value="DUF3727"/>
</dbReference>
<dbReference type="PANTHER" id="PTHR36061:SF3">
    <property type="entry name" value="OS04G0692200 PROTEIN"/>
    <property type="match status" value="1"/>
</dbReference>
<dbReference type="PANTHER" id="PTHR36061">
    <property type="match status" value="1"/>
</dbReference>
<dbReference type="EMBL" id="CP002059">
    <property type="protein sequence ID" value="ADI65583.1"/>
    <property type="molecule type" value="Genomic_DNA"/>
</dbReference>
<evidence type="ECO:0000313" key="1">
    <source>
        <dbReference type="EMBL" id="ADI65583.1"/>
    </source>
</evidence>
<name>D7DW12_NOSA0</name>
<keyword evidence="2" id="KW-1185">Reference proteome</keyword>
<dbReference type="InterPro" id="IPR009711">
    <property type="entry name" value="UPF0473"/>
</dbReference>
<dbReference type="Proteomes" id="UP000001511">
    <property type="component" value="Chromosome"/>
</dbReference>
<sequence length="190" mass="21799">MYSSEFSEENDRADATSITLTDEKGRSLECYVEHSLSVDDQEYVLLLPIDSPIEIFAWQDEGEEEEAVLVEDDETIDRIFSTAQAVLSEQNLIIKNTAYALTVVGELPPEEESEIFTLEIEDEEAELEPEQLQLLASFYHDDQEYAVYTPLDPLLFFARITTTGQPELLSPEEFRKVQPLLEEHLFNQVE</sequence>
<gene>
    <name evidence="1" type="ordered locus">Aazo_4149</name>
</gene>
<dbReference type="STRING" id="551115.Aazo_4149"/>
<dbReference type="AlphaFoldDB" id="D7DW12"/>
<dbReference type="RefSeq" id="WP_013192594.1">
    <property type="nucleotide sequence ID" value="NC_014248.1"/>
</dbReference>
<dbReference type="Pfam" id="PF06949">
    <property type="entry name" value="DUF1292"/>
    <property type="match status" value="1"/>
</dbReference>
<dbReference type="Pfam" id="PF12527">
    <property type="entry name" value="DUF3727"/>
    <property type="match status" value="1"/>
</dbReference>
<evidence type="ECO:0000313" key="2">
    <source>
        <dbReference type="Proteomes" id="UP000001511"/>
    </source>
</evidence>
<organism evidence="1 2">
    <name type="scientific">Nostoc azollae (strain 0708)</name>
    <name type="common">Anabaena azollae (strain 0708)</name>
    <dbReference type="NCBI Taxonomy" id="551115"/>
    <lineage>
        <taxon>Bacteria</taxon>
        <taxon>Bacillati</taxon>
        <taxon>Cyanobacteriota</taxon>
        <taxon>Cyanophyceae</taxon>
        <taxon>Nostocales</taxon>
        <taxon>Nostocaceae</taxon>
        <taxon>Trichormus</taxon>
    </lineage>
</organism>
<dbReference type="HOGENOM" id="CLU_111088_0_0_3"/>
<proteinExistence type="predicted"/>
<protein>
    <recommendedName>
        <fullName evidence="3">DUF3727 domain-containing protein</fullName>
    </recommendedName>
</protein>
<reference evidence="1 2" key="1">
    <citation type="journal article" date="2010" name="PLoS ONE">
        <title>Genome erosion in a nitrogen-fixing vertically transmitted endosymbiotic multicellular cyanobacterium.</title>
        <authorList>
            <person name="Ran L."/>
            <person name="Larsson J."/>
            <person name="Vigil-Stenman T."/>
            <person name="Nylander J.A."/>
            <person name="Ininbergs K."/>
            <person name="Zheng W.W."/>
            <person name="Lapidus A."/>
            <person name="Lowry S."/>
            <person name="Haselkorn R."/>
            <person name="Bergman B."/>
        </authorList>
    </citation>
    <scope>NUCLEOTIDE SEQUENCE [LARGE SCALE GENOMIC DNA]</scope>
    <source>
        <strain evidence="1 2">0708</strain>
    </source>
</reference>
<evidence type="ECO:0008006" key="3">
    <source>
        <dbReference type="Google" id="ProtNLM"/>
    </source>
</evidence>
<dbReference type="KEGG" id="naz:Aazo_4149"/>
<dbReference type="OrthoDB" id="571691at2"/>
<dbReference type="eggNOG" id="ENOG5031WDP">
    <property type="taxonomic scope" value="Bacteria"/>
</dbReference>
<accession>D7DW12</accession>